<keyword evidence="2" id="KW-1185">Reference proteome</keyword>
<dbReference type="InterPro" id="IPR027961">
    <property type="entry name" value="DUF4442"/>
</dbReference>
<dbReference type="AlphaFoldDB" id="A0A518EQR7"/>
<dbReference type="EMBL" id="CP036434">
    <property type="protein sequence ID" value="QDV06429.1"/>
    <property type="molecule type" value="Genomic_DNA"/>
</dbReference>
<name>A0A518EQR7_9BACT</name>
<proteinExistence type="predicted"/>
<dbReference type="Gene3D" id="3.10.129.10">
    <property type="entry name" value="Hotdog Thioesterase"/>
    <property type="match status" value="1"/>
</dbReference>
<gene>
    <name evidence="1" type="ORF">Poly30_19380</name>
</gene>
<protein>
    <recommendedName>
        <fullName evidence="3">DUF4442 domain-containing protein</fullName>
    </recommendedName>
</protein>
<dbReference type="Proteomes" id="UP000320390">
    <property type="component" value="Chromosome"/>
</dbReference>
<evidence type="ECO:0000313" key="1">
    <source>
        <dbReference type="EMBL" id="QDV06429.1"/>
    </source>
</evidence>
<reference evidence="1 2" key="1">
    <citation type="submission" date="2019-02" db="EMBL/GenBank/DDBJ databases">
        <title>Deep-cultivation of Planctomycetes and their phenomic and genomic characterization uncovers novel biology.</title>
        <authorList>
            <person name="Wiegand S."/>
            <person name="Jogler M."/>
            <person name="Boedeker C."/>
            <person name="Pinto D."/>
            <person name="Vollmers J."/>
            <person name="Rivas-Marin E."/>
            <person name="Kohn T."/>
            <person name="Peeters S.H."/>
            <person name="Heuer A."/>
            <person name="Rast P."/>
            <person name="Oberbeckmann S."/>
            <person name="Bunk B."/>
            <person name="Jeske O."/>
            <person name="Meyerdierks A."/>
            <person name="Storesund J.E."/>
            <person name="Kallscheuer N."/>
            <person name="Luecker S."/>
            <person name="Lage O.M."/>
            <person name="Pohl T."/>
            <person name="Merkel B.J."/>
            <person name="Hornburger P."/>
            <person name="Mueller R.-W."/>
            <person name="Bruemmer F."/>
            <person name="Labrenz M."/>
            <person name="Spormann A.M."/>
            <person name="Op den Camp H."/>
            <person name="Overmann J."/>
            <person name="Amann R."/>
            <person name="Jetten M.S.M."/>
            <person name="Mascher T."/>
            <person name="Medema M.H."/>
            <person name="Devos D.P."/>
            <person name="Kaster A.-K."/>
            <person name="Ovreas L."/>
            <person name="Rohde M."/>
            <person name="Galperin M.Y."/>
            <person name="Jogler C."/>
        </authorList>
    </citation>
    <scope>NUCLEOTIDE SEQUENCE [LARGE SCALE GENOMIC DNA]</scope>
    <source>
        <strain evidence="1 2">Poly30</strain>
    </source>
</reference>
<sequence length="141" mass="16078">MRWRFNLHPAYRGTGARITFIASDWSEVRLRLPLSWRTRNIVGTIFGGSLYAALDPIYMIQLMRGLGPDFIVWDKAATIRFKRPGRSTLHATFRMPSAEVESVRKDVLEQGKIERTYSVVLVDGSGLVHAECEKVISLRRA</sequence>
<evidence type="ECO:0000313" key="2">
    <source>
        <dbReference type="Proteomes" id="UP000320390"/>
    </source>
</evidence>
<dbReference type="SUPFAM" id="SSF54637">
    <property type="entry name" value="Thioesterase/thiol ester dehydrase-isomerase"/>
    <property type="match status" value="1"/>
</dbReference>
<dbReference type="RefSeq" id="WP_419191173.1">
    <property type="nucleotide sequence ID" value="NZ_CP036434.1"/>
</dbReference>
<accession>A0A518EQR7</accession>
<evidence type="ECO:0008006" key="3">
    <source>
        <dbReference type="Google" id="ProtNLM"/>
    </source>
</evidence>
<dbReference type="Pfam" id="PF14539">
    <property type="entry name" value="DUF4442"/>
    <property type="match status" value="1"/>
</dbReference>
<organism evidence="1 2">
    <name type="scientific">Saltatorellus ferox</name>
    <dbReference type="NCBI Taxonomy" id="2528018"/>
    <lineage>
        <taxon>Bacteria</taxon>
        <taxon>Pseudomonadati</taxon>
        <taxon>Planctomycetota</taxon>
        <taxon>Planctomycetia</taxon>
        <taxon>Planctomycetia incertae sedis</taxon>
        <taxon>Saltatorellus</taxon>
    </lineage>
</organism>
<dbReference type="InterPro" id="IPR029069">
    <property type="entry name" value="HotDog_dom_sf"/>
</dbReference>